<name>A0A100YU72_TRASO</name>
<dbReference type="EMBL" id="LOJF01000011">
    <property type="protein sequence ID" value="KUH57769.1"/>
    <property type="molecule type" value="Genomic_DNA"/>
</dbReference>
<feature type="region of interest" description="Disordered" evidence="1">
    <location>
        <begin position="322"/>
        <end position="362"/>
    </location>
</feature>
<dbReference type="RefSeq" id="WP_059055404.1">
    <property type="nucleotide sequence ID" value="NZ_LOJF01000011.1"/>
</dbReference>
<dbReference type="Pfam" id="PF18818">
    <property type="entry name" value="MPTase-PolyVal"/>
    <property type="match status" value="1"/>
</dbReference>
<evidence type="ECO:0000256" key="1">
    <source>
        <dbReference type="SAM" id="MobiDB-lite"/>
    </source>
</evidence>
<proteinExistence type="predicted"/>
<dbReference type="InterPro" id="IPR013610">
    <property type="entry name" value="ArdC_N"/>
</dbReference>
<feature type="domain" description="Polyvalent protein metallopeptidase" evidence="3">
    <location>
        <begin position="174"/>
        <end position="304"/>
    </location>
</feature>
<dbReference type="GO" id="GO:0003697">
    <property type="term" value="F:single-stranded DNA binding"/>
    <property type="evidence" value="ECO:0007669"/>
    <property type="project" value="InterPro"/>
</dbReference>
<evidence type="ECO:0000313" key="5">
    <source>
        <dbReference type="Proteomes" id="UP000054078"/>
    </source>
</evidence>
<dbReference type="AlphaFoldDB" id="A0A100YU72"/>
<dbReference type="Pfam" id="PF08401">
    <property type="entry name" value="ArdcN"/>
    <property type="match status" value="1"/>
</dbReference>
<feature type="compositionally biased region" description="Basic and acidic residues" evidence="1">
    <location>
        <begin position="322"/>
        <end position="347"/>
    </location>
</feature>
<feature type="domain" description="N-terminal" evidence="2">
    <location>
        <begin position="15"/>
        <end position="105"/>
    </location>
</feature>
<accession>A0A100YU72</accession>
<keyword evidence="5" id="KW-1185">Reference proteome</keyword>
<evidence type="ECO:0000313" key="4">
    <source>
        <dbReference type="EMBL" id="KUH57769.1"/>
    </source>
</evidence>
<evidence type="ECO:0000259" key="2">
    <source>
        <dbReference type="Pfam" id="PF08401"/>
    </source>
</evidence>
<organism evidence="4 5">
    <name type="scientific">Tractidigestivibacter scatoligenes</name>
    <name type="common">Olsenella scatoligenes</name>
    <dbReference type="NCBI Taxonomy" id="1299998"/>
    <lineage>
        <taxon>Bacteria</taxon>
        <taxon>Bacillati</taxon>
        <taxon>Actinomycetota</taxon>
        <taxon>Coriobacteriia</taxon>
        <taxon>Coriobacteriales</taxon>
        <taxon>Atopobiaceae</taxon>
        <taxon>Tractidigestivibacter</taxon>
    </lineage>
</organism>
<dbReference type="OrthoDB" id="7605626at2"/>
<reference evidence="4 5" key="1">
    <citation type="submission" date="2015-12" db="EMBL/GenBank/DDBJ databases">
        <title>Draft Genome Sequence of Olsenella scatoligenes SK9K4T; a Producer of 3-Methylindole- (skatole) and 4-Methylphenol- (p-cresol) Isolated from Pig Feces.</title>
        <authorList>
            <person name="Li X."/>
            <person name="Borg B."/>
            <person name="Canibe N."/>
        </authorList>
    </citation>
    <scope>NUCLEOTIDE SEQUENCE [LARGE SCALE GENOMIC DNA]</scope>
    <source>
        <strain evidence="4 5">SK9K4</strain>
    </source>
</reference>
<sequence>MRGEKGKDTLAEGRARLVESLARAMEEEGLSWYAGWERCWSARNAATGARYRGINRLSLAAASARCGFDDPRWITYNQAREAGWHVRRGERAQATVEFWSWYVRIVRAGRQSVVTVQRALELVSTGKITEGDVCGEKFLRGRGAWVFNASQVEGVPPLPVPHASDPRSQPWRVADDLVASSRCPVRETRSDDAFYAPAEDAITMPLRGQFESAEGFCRTLMHEMCHSTAGELGRPLPTDHESYAFEELVAELGSAFSAADAGLDMSAVAKGGSVQTWTQNHAAYLRSWLDEIRDDPSALARAASEASRASDLVIGRYERTRDERLRPRARDETPLAERAGSAREASERLAAWDMTPEDMRAK</sequence>
<dbReference type="InterPro" id="IPR041459">
    <property type="entry name" value="MPTase-PolyVal"/>
</dbReference>
<dbReference type="Proteomes" id="UP000054078">
    <property type="component" value="Unassembled WGS sequence"/>
</dbReference>
<dbReference type="STRING" id="1299998.AUL39_08715"/>
<gene>
    <name evidence="4" type="ORF">AUL39_08715</name>
</gene>
<protein>
    <recommendedName>
        <fullName evidence="6">DUF1738 domain-containing protein</fullName>
    </recommendedName>
</protein>
<comment type="caution">
    <text evidence="4">The sequence shown here is derived from an EMBL/GenBank/DDBJ whole genome shotgun (WGS) entry which is preliminary data.</text>
</comment>
<evidence type="ECO:0000259" key="3">
    <source>
        <dbReference type="Pfam" id="PF18818"/>
    </source>
</evidence>
<evidence type="ECO:0008006" key="6">
    <source>
        <dbReference type="Google" id="ProtNLM"/>
    </source>
</evidence>